<evidence type="ECO:0000256" key="9">
    <source>
        <dbReference type="ARBA" id="ARBA00022741"/>
    </source>
</evidence>
<dbReference type="FunFam" id="3.40.50.1260:FF:000031">
    <property type="entry name" value="Phosphoglycerate kinase 1"/>
    <property type="match status" value="1"/>
</dbReference>
<dbReference type="GO" id="GO:0006094">
    <property type="term" value="P:gluconeogenesis"/>
    <property type="evidence" value="ECO:0007669"/>
    <property type="project" value="TreeGrafter"/>
</dbReference>
<evidence type="ECO:0000256" key="6">
    <source>
        <dbReference type="ARBA" id="ARBA00016471"/>
    </source>
</evidence>
<name>A0A6A1TU02_NEOGA</name>
<comment type="similarity">
    <text evidence="3 13 16">Belongs to the phosphoglycerate kinase family.</text>
</comment>
<comment type="subcellular location">
    <subcellularLocation>
        <location evidence="13">Cytoplasm</location>
    </subcellularLocation>
</comment>
<feature type="binding site" evidence="14">
    <location>
        <position position="39"/>
    </location>
    <ligand>
        <name>(2R)-3-phosphoglycerate</name>
        <dbReference type="ChEBI" id="CHEBI:58272"/>
    </ligand>
</feature>
<reference evidence="17 18" key="1">
    <citation type="submission" date="2019-09" db="EMBL/GenBank/DDBJ databases">
        <title>Genome sequencing of Ng87 strain.</title>
        <authorList>
            <person name="Karasev E.S."/>
            <person name="Andronov E."/>
        </authorList>
    </citation>
    <scope>NUCLEOTIDE SEQUENCE [LARGE SCALE GENOMIC DNA]</scope>
    <source>
        <strain evidence="17 18">Ng87</strain>
    </source>
</reference>
<evidence type="ECO:0000256" key="12">
    <source>
        <dbReference type="ARBA" id="ARBA00023152"/>
    </source>
</evidence>
<dbReference type="InterPro" id="IPR015824">
    <property type="entry name" value="Phosphoglycerate_kinase_N"/>
</dbReference>
<dbReference type="InterPro" id="IPR001576">
    <property type="entry name" value="Phosphoglycerate_kinase"/>
</dbReference>
<comment type="catalytic activity">
    <reaction evidence="1 13 16">
        <text>(2R)-3-phosphoglycerate + ATP = (2R)-3-phospho-glyceroyl phosphate + ADP</text>
        <dbReference type="Rhea" id="RHEA:14801"/>
        <dbReference type="ChEBI" id="CHEBI:30616"/>
        <dbReference type="ChEBI" id="CHEBI:57604"/>
        <dbReference type="ChEBI" id="CHEBI:58272"/>
        <dbReference type="ChEBI" id="CHEBI:456216"/>
        <dbReference type="EC" id="2.7.2.3"/>
    </reaction>
</comment>
<proteinExistence type="inferred from homology"/>
<evidence type="ECO:0000256" key="5">
    <source>
        <dbReference type="ARBA" id="ARBA00013061"/>
    </source>
</evidence>
<dbReference type="InterPro" id="IPR036043">
    <property type="entry name" value="Phosphoglycerate_kinase_sf"/>
</dbReference>
<dbReference type="PROSITE" id="PS00111">
    <property type="entry name" value="PGLYCERATE_KINASE"/>
    <property type="match status" value="1"/>
</dbReference>
<dbReference type="GO" id="GO:0005524">
    <property type="term" value="F:ATP binding"/>
    <property type="evidence" value="ECO:0007669"/>
    <property type="project" value="UniProtKB-KW"/>
</dbReference>
<evidence type="ECO:0000256" key="1">
    <source>
        <dbReference type="ARBA" id="ARBA00000642"/>
    </source>
</evidence>
<dbReference type="GO" id="GO:0043531">
    <property type="term" value="F:ADP binding"/>
    <property type="evidence" value="ECO:0007669"/>
    <property type="project" value="TreeGrafter"/>
</dbReference>
<dbReference type="GO" id="GO:0006096">
    <property type="term" value="P:glycolytic process"/>
    <property type="evidence" value="ECO:0007669"/>
    <property type="project" value="UniProtKB-UniRule"/>
</dbReference>
<dbReference type="GO" id="GO:0004618">
    <property type="term" value="F:phosphoglycerate kinase activity"/>
    <property type="evidence" value="ECO:0007669"/>
    <property type="project" value="UniProtKB-UniRule"/>
</dbReference>
<feature type="binding site" evidence="13 14">
    <location>
        <begin position="23"/>
        <end position="25"/>
    </location>
    <ligand>
        <name>substrate</name>
    </ligand>
</feature>
<dbReference type="FunFam" id="3.40.50.1260:FF:000006">
    <property type="entry name" value="Phosphoglycerate kinase"/>
    <property type="match status" value="1"/>
</dbReference>
<evidence type="ECO:0000256" key="4">
    <source>
        <dbReference type="ARBA" id="ARBA00011245"/>
    </source>
</evidence>
<evidence type="ECO:0000256" key="3">
    <source>
        <dbReference type="ARBA" id="ARBA00008982"/>
    </source>
</evidence>
<dbReference type="UniPathway" id="UPA00109">
    <property type="reaction ID" value="UER00185"/>
</dbReference>
<keyword evidence="9 13" id="KW-0547">Nucleotide-binding</keyword>
<feature type="binding site" evidence="13">
    <location>
        <position position="39"/>
    </location>
    <ligand>
        <name>substrate</name>
    </ligand>
</feature>
<feature type="binding site" evidence="14">
    <location>
        <position position="154"/>
    </location>
    <ligand>
        <name>(2R)-3-phosphoglycerate</name>
        <dbReference type="ChEBI" id="CHEBI:58272"/>
    </ligand>
</feature>
<evidence type="ECO:0000256" key="11">
    <source>
        <dbReference type="ARBA" id="ARBA00022840"/>
    </source>
</evidence>
<dbReference type="HAMAP" id="MF_00145">
    <property type="entry name" value="Phosphoglyc_kinase"/>
    <property type="match status" value="1"/>
</dbReference>
<evidence type="ECO:0000256" key="2">
    <source>
        <dbReference type="ARBA" id="ARBA00004838"/>
    </source>
</evidence>
<feature type="binding site" evidence="13">
    <location>
        <position position="121"/>
    </location>
    <ligand>
        <name>substrate</name>
    </ligand>
</feature>
<evidence type="ECO:0000256" key="16">
    <source>
        <dbReference type="RuleBase" id="RU000532"/>
    </source>
</evidence>
<evidence type="ECO:0000256" key="8">
    <source>
        <dbReference type="ARBA" id="ARBA00022679"/>
    </source>
</evidence>
<feature type="binding site" evidence="13">
    <location>
        <position position="154"/>
    </location>
    <ligand>
        <name>substrate</name>
    </ligand>
</feature>
<dbReference type="PRINTS" id="PR00477">
    <property type="entry name" value="PHGLYCKINASE"/>
</dbReference>
<evidence type="ECO:0000313" key="18">
    <source>
        <dbReference type="Proteomes" id="UP000386575"/>
    </source>
</evidence>
<feature type="binding site" evidence="13 14">
    <location>
        <begin position="62"/>
        <end position="65"/>
    </location>
    <ligand>
        <name>substrate</name>
    </ligand>
</feature>
<dbReference type="EMBL" id="VZUL01000002">
    <property type="protein sequence ID" value="KAB1087888.1"/>
    <property type="molecule type" value="Genomic_DNA"/>
</dbReference>
<gene>
    <name evidence="13" type="primary">pgk</name>
    <name evidence="17" type="ORF">F4V91_16490</name>
</gene>
<dbReference type="PIRSF" id="PIRSF000724">
    <property type="entry name" value="Pgk"/>
    <property type="match status" value="1"/>
</dbReference>
<dbReference type="EC" id="2.7.2.3" evidence="5 13"/>
<comment type="pathway">
    <text evidence="2 13">Carbohydrate degradation; glycolysis; pyruvate from D-glyceraldehyde 3-phosphate: step 2/5.</text>
</comment>
<dbReference type="RefSeq" id="WP_151043959.1">
    <property type="nucleotide sequence ID" value="NZ_VZUL01000002.1"/>
</dbReference>
<keyword evidence="11 13" id="KW-0067">ATP-binding</keyword>
<dbReference type="PANTHER" id="PTHR11406">
    <property type="entry name" value="PHOSPHOGLYCERATE KINASE"/>
    <property type="match status" value="1"/>
</dbReference>
<keyword evidence="12 13" id="KW-0324">Glycolysis</keyword>
<dbReference type="Pfam" id="PF00162">
    <property type="entry name" value="PGK"/>
    <property type="match status" value="1"/>
</dbReference>
<feature type="binding site" evidence="14">
    <location>
        <position position="121"/>
    </location>
    <ligand>
        <name>(2R)-3-phosphoglycerate</name>
        <dbReference type="ChEBI" id="CHEBI:58272"/>
    </ligand>
</feature>
<dbReference type="Gene3D" id="3.40.50.1260">
    <property type="entry name" value="Phosphoglycerate kinase, N-terminal domain"/>
    <property type="match status" value="2"/>
</dbReference>
<sequence>MPAFKTLDDLTDIAAKRVLVRVDLNVPVAADGKVTDATRIERVAPTILELSKKGAKVILLAHFGRPKGEPVADMSLSLIVSAVNQVLGHKILFASDCIGPEAQQAIAGMKNGDILLLENTRFHKGEEKNDPGFTEALAKNGDIFVNDAFSAAHRAHASTEGLAHHLPAYAGRTMQEELEALEKGLGNPARPVVAIVGGAKVSTKIDLLQNLVKRVDALVIGGGMANTFIAAQGIDVGKSLCEHDLADTARKIMAEAEASNCAIVLPVDGVVAREFKAGAANEVVDIDKIPADAMMLDVGPKSVAAVNDWISKASTLVWNGPLGAFEIAPFDKATVAAAKHAAEQTKAGKLTSVAGGGDTVAALNHAGAADDFSYVSTAGGAFLEWMEGKYLPGVSVLIKTA</sequence>
<comment type="subunit">
    <text evidence="4 13">Monomer.</text>
</comment>
<evidence type="ECO:0000256" key="14">
    <source>
        <dbReference type="PIRSR" id="PIRSR000724-1"/>
    </source>
</evidence>
<protein>
    <recommendedName>
        <fullName evidence="6 13">Phosphoglycerate kinase</fullName>
        <ecNumber evidence="5 13">2.7.2.3</ecNumber>
    </recommendedName>
</protein>
<accession>A0A6A1TU02</accession>
<dbReference type="GO" id="GO:0005829">
    <property type="term" value="C:cytosol"/>
    <property type="evidence" value="ECO:0007669"/>
    <property type="project" value="TreeGrafter"/>
</dbReference>
<evidence type="ECO:0000313" key="17">
    <source>
        <dbReference type="EMBL" id="KAB1087888.1"/>
    </source>
</evidence>
<dbReference type="InterPro" id="IPR015911">
    <property type="entry name" value="Phosphoglycerate_kinase_CS"/>
</dbReference>
<evidence type="ECO:0000256" key="13">
    <source>
        <dbReference type="HAMAP-Rule" id="MF_00145"/>
    </source>
</evidence>
<organism evidence="17 18">
    <name type="scientific">Neorhizobium galegae</name>
    <name type="common">Rhizobium galegae</name>
    <dbReference type="NCBI Taxonomy" id="399"/>
    <lineage>
        <taxon>Bacteria</taxon>
        <taxon>Pseudomonadati</taxon>
        <taxon>Pseudomonadota</taxon>
        <taxon>Alphaproteobacteria</taxon>
        <taxon>Hyphomicrobiales</taxon>
        <taxon>Rhizobiaceae</taxon>
        <taxon>Rhizobium/Agrobacterium group</taxon>
        <taxon>Neorhizobium</taxon>
    </lineage>
</organism>
<evidence type="ECO:0000256" key="10">
    <source>
        <dbReference type="ARBA" id="ARBA00022777"/>
    </source>
</evidence>
<comment type="caution">
    <text evidence="17">The sequence shown here is derived from an EMBL/GenBank/DDBJ whole genome shotgun (WGS) entry which is preliminary data.</text>
</comment>
<dbReference type="SUPFAM" id="SSF53748">
    <property type="entry name" value="Phosphoglycerate kinase"/>
    <property type="match status" value="1"/>
</dbReference>
<dbReference type="Proteomes" id="UP000386575">
    <property type="component" value="Unassembled WGS sequence"/>
</dbReference>
<feature type="binding site" evidence="13 15">
    <location>
        <position position="204"/>
    </location>
    <ligand>
        <name>ATP</name>
        <dbReference type="ChEBI" id="CHEBI:30616"/>
    </ligand>
</feature>
<keyword evidence="7 13" id="KW-0963">Cytoplasm</keyword>
<comment type="caution">
    <text evidence="13">Lacks conserved residue(s) required for the propagation of feature annotation.</text>
</comment>
<feature type="binding site" evidence="13 15">
    <location>
        <position position="326"/>
    </location>
    <ligand>
        <name>ATP</name>
        <dbReference type="ChEBI" id="CHEBI:30616"/>
    </ligand>
</feature>
<dbReference type="PANTHER" id="PTHR11406:SF23">
    <property type="entry name" value="PHOSPHOGLYCERATE KINASE 1, CHLOROPLASTIC-RELATED"/>
    <property type="match status" value="1"/>
</dbReference>
<keyword evidence="10 13" id="KW-0418">Kinase</keyword>
<dbReference type="AlphaFoldDB" id="A0A6A1TU02"/>
<evidence type="ECO:0000256" key="7">
    <source>
        <dbReference type="ARBA" id="ARBA00022490"/>
    </source>
</evidence>
<evidence type="ECO:0000256" key="15">
    <source>
        <dbReference type="PIRSR" id="PIRSR000724-2"/>
    </source>
</evidence>
<keyword evidence="8 13" id="KW-0808">Transferase</keyword>
<feature type="binding site" evidence="13 15">
    <location>
        <begin position="356"/>
        <end position="359"/>
    </location>
    <ligand>
        <name>ATP</name>
        <dbReference type="ChEBI" id="CHEBI:30616"/>
    </ligand>
</feature>